<evidence type="ECO:0000313" key="6">
    <source>
        <dbReference type="EMBL" id="MEO1768002.1"/>
    </source>
</evidence>
<keyword evidence="2 3" id="KW-0175">Coiled coil</keyword>
<dbReference type="InterPro" id="IPR059052">
    <property type="entry name" value="HH_YbhG-like"/>
</dbReference>
<feature type="signal peptide" evidence="4">
    <location>
        <begin position="1"/>
        <end position="18"/>
    </location>
</feature>
<keyword evidence="4" id="KW-0732">Signal</keyword>
<dbReference type="Gene3D" id="2.40.30.170">
    <property type="match status" value="1"/>
</dbReference>
<evidence type="ECO:0000256" key="4">
    <source>
        <dbReference type="SAM" id="SignalP"/>
    </source>
</evidence>
<dbReference type="Gene3D" id="2.40.50.100">
    <property type="match status" value="1"/>
</dbReference>
<dbReference type="InterPro" id="IPR050465">
    <property type="entry name" value="UPF0194_transport"/>
</dbReference>
<dbReference type="PANTHER" id="PTHR32347">
    <property type="entry name" value="EFFLUX SYSTEM COMPONENT YKNX-RELATED"/>
    <property type="match status" value="1"/>
</dbReference>
<sequence>MRAALVLCLLALTACGRAGPASYQGYAEGEFVRVAAPFAGELAVLAVGRGDTVAAGDLLFQLEQENEAAALRETKQRLAAAEARLANLRKGRRPEEVEALTAQRTQVQAALRLSETRLIREAGLANKGFVAADRLDQLRAARDADRARLNEIEAQLRLARQGARSDEIRAAAAEVAAARAAVAQAQWRLDQKSVRTPVAGRVHDTYYVTGEWVNAGSPVVALLPPANLKVRFFVPEAIVGTLKPGQRVSLHCDGCGKPFPAHISYISPQAEYTPPVIYSKENRSKLVFLVEARPETTDAEKLHPGQPVDVVLQ</sequence>
<evidence type="ECO:0000313" key="7">
    <source>
        <dbReference type="Proteomes" id="UP001482231"/>
    </source>
</evidence>
<accession>A0ABV0EH59</accession>
<keyword evidence="7" id="KW-1185">Reference proteome</keyword>
<evidence type="ECO:0000259" key="5">
    <source>
        <dbReference type="Pfam" id="PF25881"/>
    </source>
</evidence>
<dbReference type="SUPFAM" id="SSF111369">
    <property type="entry name" value="HlyD-like secretion proteins"/>
    <property type="match status" value="1"/>
</dbReference>
<dbReference type="EMBL" id="JBAJEX010000016">
    <property type="protein sequence ID" value="MEO1768002.1"/>
    <property type="molecule type" value="Genomic_DNA"/>
</dbReference>
<feature type="chain" id="PRO_5047182286" evidence="4">
    <location>
        <begin position="19"/>
        <end position="313"/>
    </location>
</feature>
<dbReference type="RefSeq" id="WP_347309114.1">
    <property type="nucleotide sequence ID" value="NZ_JBAJEX010000016.1"/>
</dbReference>
<feature type="domain" description="YbhG-like alpha-helical hairpin" evidence="5">
    <location>
        <begin position="69"/>
        <end position="190"/>
    </location>
</feature>
<name>A0ABV0EH59_9BURK</name>
<gene>
    <name evidence="6" type="ORF">V6E02_12365</name>
</gene>
<dbReference type="Proteomes" id="UP001482231">
    <property type="component" value="Unassembled WGS sequence"/>
</dbReference>
<evidence type="ECO:0000256" key="2">
    <source>
        <dbReference type="ARBA" id="ARBA00023054"/>
    </source>
</evidence>
<dbReference type="PROSITE" id="PS51257">
    <property type="entry name" value="PROKAR_LIPOPROTEIN"/>
    <property type="match status" value="1"/>
</dbReference>
<dbReference type="PANTHER" id="PTHR32347:SF23">
    <property type="entry name" value="BLL5650 PROTEIN"/>
    <property type="match status" value="1"/>
</dbReference>
<feature type="coiled-coil region" evidence="3">
    <location>
        <begin position="64"/>
        <end position="91"/>
    </location>
</feature>
<organism evidence="6 7">
    <name type="scientific">Thiobacter aerophilum</name>
    <dbReference type="NCBI Taxonomy" id="3121275"/>
    <lineage>
        <taxon>Bacteria</taxon>
        <taxon>Pseudomonadati</taxon>
        <taxon>Pseudomonadota</taxon>
        <taxon>Betaproteobacteria</taxon>
        <taxon>Burkholderiales</taxon>
        <taxon>Thiobacteraceae</taxon>
        <taxon>Thiobacter</taxon>
    </lineage>
</organism>
<dbReference type="Pfam" id="PF25881">
    <property type="entry name" value="HH_YBHG"/>
    <property type="match status" value="1"/>
</dbReference>
<comment type="subcellular location">
    <subcellularLocation>
        <location evidence="1">Cell envelope</location>
    </subcellularLocation>
</comment>
<evidence type="ECO:0000256" key="3">
    <source>
        <dbReference type="SAM" id="Coils"/>
    </source>
</evidence>
<comment type="caution">
    <text evidence="6">The sequence shown here is derived from an EMBL/GenBank/DDBJ whole genome shotgun (WGS) entry which is preliminary data.</text>
</comment>
<proteinExistence type="predicted"/>
<reference evidence="6 7" key="1">
    <citation type="submission" date="2024-02" db="EMBL/GenBank/DDBJ databases">
        <title>New thermophilic sulfur-oxidizing bacteria from a hot springs of the Uzon caldera (Kamchatka, Russia).</title>
        <authorList>
            <person name="Dukat A.M."/>
            <person name="Elcheninov A.G."/>
            <person name="Frolov E.N."/>
        </authorList>
    </citation>
    <scope>NUCLEOTIDE SEQUENCE [LARGE SCALE GENOMIC DNA]</scope>
    <source>
        <strain evidence="6 7">AK1</strain>
    </source>
</reference>
<protein>
    <submittedName>
        <fullName evidence="6">HlyD family efflux transporter periplasmic adaptor subunit</fullName>
    </submittedName>
</protein>
<evidence type="ECO:0000256" key="1">
    <source>
        <dbReference type="ARBA" id="ARBA00004196"/>
    </source>
</evidence>